<sequence>METALPGNQTSRQGTAGLHTACKASGCSGWLQEAALGATSCPAMVPGAAPWPPLEPCTTAAGPTTEAGGAQGPGSSSPSIPEPASWARSTRVWSLVRASLKHPKNHQLFRFPSWKIGWARTKRRVVAAPDPAAGPSSEQNRVPRLLALDCEMCETEAEQHCLLGLSLVDQQGAVLYKGRHDSSEDAGVALRLVLQELAAPQRSAPLRPPEVQVDKAQLCKLLVHGYPAGTTRHQLLALPAQQRPPRKQGQGPPRAAKVDPQAMNGKRKRKAAALAAA</sequence>
<feature type="compositionally biased region" description="Low complexity" evidence="1">
    <location>
        <begin position="240"/>
        <end position="255"/>
    </location>
</feature>
<evidence type="ECO:0000313" key="2">
    <source>
        <dbReference type="EMBL" id="GFH20998.1"/>
    </source>
</evidence>
<dbReference type="Proteomes" id="UP000485058">
    <property type="component" value="Unassembled WGS sequence"/>
</dbReference>
<evidence type="ECO:0000313" key="3">
    <source>
        <dbReference type="Proteomes" id="UP000485058"/>
    </source>
</evidence>
<protein>
    <submittedName>
        <fullName evidence="2">Exonuclease domain-containing protein</fullName>
    </submittedName>
</protein>
<dbReference type="EMBL" id="BLLF01001741">
    <property type="protein sequence ID" value="GFH20998.1"/>
    <property type="molecule type" value="Genomic_DNA"/>
</dbReference>
<proteinExistence type="predicted"/>
<gene>
    <name evidence="2" type="ORF">HaLaN_18211</name>
</gene>
<keyword evidence="3" id="KW-1185">Reference proteome</keyword>
<feature type="compositionally biased region" description="Low complexity" evidence="1">
    <location>
        <begin position="58"/>
        <end position="84"/>
    </location>
</feature>
<dbReference type="AlphaFoldDB" id="A0A699ZRG1"/>
<keyword evidence="2" id="KW-0378">Hydrolase</keyword>
<dbReference type="GO" id="GO:0004527">
    <property type="term" value="F:exonuclease activity"/>
    <property type="evidence" value="ECO:0007669"/>
    <property type="project" value="UniProtKB-KW"/>
</dbReference>
<keyword evidence="2" id="KW-0269">Exonuclease</keyword>
<comment type="caution">
    <text evidence="2">The sequence shown here is derived from an EMBL/GenBank/DDBJ whole genome shotgun (WGS) entry which is preliminary data.</text>
</comment>
<reference evidence="2 3" key="1">
    <citation type="submission" date="2020-02" db="EMBL/GenBank/DDBJ databases">
        <title>Draft genome sequence of Haematococcus lacustris strain NIES-144.</title>
        <authorList>
            <person name="Morimoto D."/>
            <person name="Nakagawa S."/>
            <person name="Yoshida T."/>
            <person name="Sawayama S."/>
        </authorList>
    </citation>
    <scope>NUCLEOTIDE SEQUENCE [LARGE SCALE GENOMIC DNA]</scope>
    <source>
        <strain evidence="2 3">NIES-144</strain>
    </source>
</reference>
<accession>A0A699ZRG1</accession>
<keyword evidence="2" id="KW-0540">Nuclease</keyword>
<feature type="region of interest" description="Disordered" evidence="1">
    <location>
        <begin position="52"/>
        <end position="84"/>
    </location>
</feature>
<organism evidence="2 3">
    <name type="scientific">Haematococcus lacustris</name>
    <name type="common">Green alga</name>
    <name type="synonym">Haematococcus pluvialis</name>
    <dbReference type="NCBI Taxonomy" id="44745"/>
    <lineage>
        <taxon>Eukaryota</taxon>
        <taxon>Viridiplantae</taxon>
        <taxon>Chlorophyta</taxon>
        <taxon>core chlorophytes</taxon>
        <taxon>Chlorophyceae</taxon>
        <taxon>CS clade</taxon>
        <taxon>Chlamydomonadales</taxon>
        <taxon>Haematococcaceae</taxon>
        <taxon>Haematococcus</taxon>
    </lineage>
</organism>
<feature type="region of interest" description="Disordered" evidence="1">
    <location>
        <begin position="240"/>
        <end position="277"/>
    </location>
</feature>
<name>A0A699ZRG1_HAELA</name>
<evidence type="ECO:0000256" key="1">
    <source>
        <dbReference type="SAM" id="MobiDB-lite"/>
    </source>
</evidence>